<dbReference type="OrthoDB" id="1466062at2"/>
<dbReference type="EMBL" id="SNYC01000004">
    <property type="protein sequence ID" value="TDQ09376.1"/>
    <property type="molecule type" value="Genomic_DNA"/>
</dbReference>
<sequence length="478" mass="51953">MKFIKQDLLTLLIGLFLFSSCKDSNTIGLDLGNTDLSTKGTLVDTVSINLVTQKEDPISTVAQDRYPLGYLNSDVQFGTTEASLAMTVTLPSNGYSFGTAPVIDSAILILPYSTQFYGDTTSSVYNINVQQLASDLSVEKSFLSNKEWAVQGGVIGNYNARIKPKTPIVVNTIVDGGPDTAATVVPQLRIKLSNSFIQNNILNLDSITRSKNTRFATAFKGLHVSINKTGSTGKGGIIFLNFGSTSANLELHYKKQDATVTTERDTVSVLFPVSSTLGPIASTIKHNYTGTKVQEQLDAPNPAVPYSVTYLQAMAGLRNKISFPYLKKFVETVKAGKTSSKIIVNRAELIINLNNGTDVSPLNAAQRLSLYRLDIGGLRGNVPDNDTQDLYRYAGSETAFGGFFDATNNRYIFTITSYLQDLIDGKTEDYGTFIAPSSLTEFNIAPSITSAARSIINTRFPGTDNKAIKLNIYYTKVD</sequence>
<name>A0A4R6SVJ8_9SPHI</name>
<keyword evidence="2" id="KW-1185">Reference proteome</keyword>
<comment type="caution">
    <text evidence="1">The sequence shown here is derived from an EMBL/GenBank/DDBJ whole genome shotgun (WGS) entry which is preliminary data.</text>
</comment>
<protein>
    <submittedName>
        <fullName evidence="1">Uncharacterized protein DUF4270</fullName>
    </submittedName>
</protein>
<dbReference type="Proteomes" id="UP000295620">
    <property type="component" value="Unassembled WGS sequence"/>
</dbReference>
<accession>A0A4R6SVJ8</accession>
<evidence type="ECO:0000313" key="1">
    <source>
        <dbReference type="EMBL" id="TDQ09376.1"/>
    </source>
</evidence>
<organism evidence="1 2">
    <name type="scientific">Pedobacter metabolipauper</name>
    <dbReference type="NCBI Taxonomy" id="425513"/>
    <lineage>
        <taxon>Bacteria</taxon>
        <taxon>Pseudomonadati</taxon>
        <taxon>Bacteroidota</taxon>
        <taxon>Sphingobacteriia</taxon>
        <taxon>Sphingobacteriales</taxon>
        <taxon>Sphingobacteriaceae</taxon>
        <taxon>Pedobacter</taxon>
    </lineage>
</organism>
<gene>
    <name evidence="1" type="ORF">ATK78_1530</name>
</gene>
<dbReference type="Pfam" id="PF14092">
    <property type="entry name" value="DUF4270"/>
    <property type="match status" value="1"/>
</dbReference>
<dbReference type="RefSeq" id="WP_133575464.1">
    <property type="nucleotide sequence ID" value="NZ_SNYC01000004.1"/>
</dbReference>
<reference evidence="1 2" key="1">
    <citation type="submission" date="2019-03" db="EMBL/GenBank/DDBJ databases">
        <title>Genomic Encyclopedia of Archaeal and Bacterial Type Strains, Phase II (KMG-II): from individual species to whole genera.</title>
        <authorList>
            <person name="Goeker M."/>
        </authorList>
    </citation>
    <scope>NUCLEOTIDE SEQUENCE [LARGE SCALE GENOMIC DNA]</scope>
    <source>
        <strain evidence="1 2">DSM 19035</strain>
    </source>
</reference>
<dbReference type="InterPro" id="IPR025366">
    <property type="entry name" value="DUF4270"/>
</dbReference>
<dbReference type="PROSITE" id="PS51257">
    <property type="entry name" value="PROKAR_LIPOPROTEIN"/>
    <property type="match status" value="1"/>
</dbReference>
<dbReference type="AlphaFoldDB" id="A0A4R6SVJ8"/>
<proteinExistence type="predicted"/>
<evidence type="ECO:0000313" key="2">
    <source>
        <dbReference type="Proteomes" id="UP000295620"/>
    </source>
</evidence>